<dbReference type="Pfam" id="PF01381">
    <property type="entry name" value="HTH_3"/>
    <property type="match status" value="1"/>
</dbReference>
<protein>
    <submittedName>
        <fullName evidence="2">Helix-turn-helix domain-containing protein</fullName>
    </submittedName>
</protein>
<gene>
    <name evidence="2" type="ORF">ACFOGH_07870</name>
</gene>
<name>A0ABV7IWN8_9RHOB</name>
<feature type="domain" description="HTH cro/C1-type" evidence="1">
    <location>
        <begin position="52"/>
        <end position="88"/>
    </location>
</feature>
<dbReference type="EMBL" id="JBHRTO010000001">
    <property type="protein sequence ID" value="MFC3180901.1"/>
    <property type="molecule type" value="Genomic_DNA"/>
</dbReference>
<proteinExistence type="predicted"/>
<evidence type="ECO:0000313" key="3">
    <source>
        <dbReference type="Proteomes" id="UP001595547"/>
    </source>
</evidence>
<dbReference type="CDD" id="cd00093">
    <property type="entry name" value="HTH_XRE"/>
    <property type="match status" value="1"/>
</dbReference>
<evidence type="ECO:0000313" key="2">
    <source>
        <dbReference type="EMBL" id="MFC3180901.1"/>
    </source>
</evidence>
<dbReference type="RefSeq" id="WP_380072519.1">
    <property type="nucleotide sequence ID" value="NZ_JBHRTO010000001.1"/>
</dbReference>
<dbReference type="InterPro" id="IPR001387">
    <property type="entry name" value="Cro/C1-type_HTH"/>
</dbReference>
<evidence type="ECO:0000259" key="1">
    <source>
        <dbReference type="PROSITE" id="PS50943"/>
    </source>
</evidence>
<keyword evidence="3" id="KW-1185">Reference proteome</keyword>
<dbReference type="Gene3D" id="1.10.260.40">
    <property type="entry name" value="lambda repressor-like DNA-binding domains"/>
    <property type="match status" value="1"/>
</dbReference>
<organism evidence="2 3">
    <name type="scientific">Cypionkella sinensis</name>
    <dbReference type="NCBI Taxonomy" id="1756043"/>
    <lineage>
        <taxon>Bacteria</taxon>
        <taxon>Pseudomonadati</taxon>
        <taxon>Pseudomonadota</taxon>
        <taxon>Alphaproteobacteria</taxon>
        <taxon>Rhodobacterales</taxon>
        <taxon>Paracoccaceae</taxon>
        <taxon>Cypionkella</taxon>
    </lineage>
</organism>
<dbReference type="SUPFAM" id="SSF47413">
    <property type="entry name" value="lambda repressor-like DNA-binding domains"/>
    <property type="match status" value="1"/>
</dbReference>
<dbReference type="Proteomes" id="UP001595547">
    <property type="component" value="Unassembled WGS sequence"/>
</dbReference>
<dbReference type="PROSITE" id="PS50943">
    <property type="entry name" value="HTH_CROC1"/>
    <property type="match status" value="1"/>
</dbReference>
<accession>A0ABV7IWN8</accession>
<reference evidence="3" key="1">
    <citation type="journal article" date="2019" name="Int. J. Syst. Evol. Microbiol.">
        <title>The Global Catalogue of Microorganisms (GCM) 10K type strain sequencing project: providing services to taxonomists for standard genome sequencing and annotation.</title>
        <authorList>
            <consortium name="The Broad Institute Genomics Platform"/>
            <consortium name="The Broad Institute Genome Sequencing Center for Infectious Disease"/>
            <person name="Wu L."/>
            <person name="Ma J."/>
        </authorList>
    </citation>
    <scope>NUCLEOTIDE SEQUENCE [LARGE SCALE GENOMIC DNA]</scope>
    <source>
        <strain evidence="3">KCTC 52039</strain>
    </source>
</reference>
<sequence length="146" mass="16453">MSGLDDVVLLNGFVRHETEYGDGVSIDHVDNLHLAIALHILTTKKALSPKEFRFLRGELELTQDALGDLIGVDGQTVARYEKGSTPISGPADRLIRVFFVINLMPEDQMKNLLSEMKDAIKQDELDQKEPARFRENHGKWEEAYCG</sequence>
<dbReference type="InterPro" id="IPR010982">
    <property type="entry name" value="Lambda_DNA-bd_dom_sf"/>
</dbReference>
<comment type="caution">
    <text evidence="2">The sequence shown here is derived from an EMBL/GenBank/DDBJ whole genome shotgun (WGS) entry which is preliminary data.</text>
</comment>